<dbReference type="AlphaFoldDB" id="A0A7T0LMB5"/>
<dbReference type="InterPro" id="IPR023198">
    <property type="entry name" value="PGP-like_dom2"/>
</dbReference>
<dbReference type="KEGG" id="arep:ID810_03090"/>
<keyword evidence="2" id="KW-1185">Reference proteome</keyword>
<dbReference type="Gene3D" id="3.40.50.1000">
    <property type="entry name" value="HAD superfamily/HAD-like"/>
    <property type="match status" value="1"/>
</dbReference>
<dbReference type="PANTHER" id="PTHR43481:SF4">
    <property type="entry name" value="GLYCEROL-1-PHOSPHATE PHOSPHOHYDROLASE 1-RELATED"/>
    <property type="match status" value="1"/>
</dbReference>
<dbReference type="SUPFAM" id="SSF56784">
    <property type="entry name" value="HAD-like"/>
    <property type="match status" value="1"/>
</dbReference>
<dbReference type="GO" id="GO:0050308">
    <property type="term" value="F:sugar-phosphatase activity"/>
    <property type="evidence" value="ECO:0007669"/>
    <property type="project" value="TreeGrafter"/>
</dbReference>
<dbReference type="NCBIfam" id="TIGR01509">
    <property type="entry name" value="HAD-SF-IA-v3"/>
    <property type="match status" value="1"/>
</dbReference>
<protein>
    <submittedName>
        <fullName evidence="1">HAD family phosphatase</fullName>
    </submittedName>
</protein>
<dbReference type="Pfam" id="PF00702">
    <property type="entry name" value="Hydrolase"/>
    <property type="match status" value="1"/>
</dbReference>
<reference evidence="1 2" key="1">
    <citation type="submission" date="2020-11" db="EMBL/GenBank/DDBJ databases">
        <title>Actinomyces sp. ZJ750.</title>
        <authorList>
            <person name="Zhou J."/>
        </authorList>
    </citation>
    <scope>NUCLEOTIDE SEQUENCE [LARGE SCALE GENOMIC DNA]</scope>
    <source>
        <strain evidence="1 2">ZJ750</strain>
    </source>
</reference>
<proteinExistence type="predicted"/>
<dbReference type="InterPro" id="IPR036412">
    <property type="entry name" value="HAD-like_sf"/>
</dbReference>
<dbReference type="Gene3D" id="1.10.150.240">
    <property type="entry name" value="Putative phosphatase, domain 2"/>
    <property type="match status" value="1"/>
</dbReference>
<evidence type="ECO:0000313" key="2">
    <source>
        <dbReference type="Proteomes" id="UP000594637"/>
    </source>
</evidence>
<accession>A0A7T0LMB5</accession>
<dbReference type="InterPro" id="IPR006439">
    <property type="entry name" value="HAD-SF_hydro_IA"/>
</dbReference>
<dbReference type="EMBL" id="CP063989">
    <property type="protein sequence ID" value="QPL05953.1"/>
    <property type="molecule type" value="Genomic_DNA"/>
</dbReference>
<gene>
    <name evidence="1" type="ORF">ID810_03090</name>
</gene>
<sequence length="200" mass="21112">MDDTLVDSERAWIAAADRLWAEAGSRNRAPVIPGGTVDDLVDAHLAEFADADQAAATGRLRALLDEELGRLMRPMPGAVDLLERLDPALPIAVASNSPSAVVQRTVAALGWSDRLSAALGAEDVAQPKPAPDIYLEAARRCGAAIDRCVVVEDSPMGARAALDAGAFLITIGLPSTGHVNVSSLCDELITSWNPRTPRER</sequence>
<name>A0A7T0LMB5_9ACTO</name>
<dbReference type="PANTHER" id="PTHR43481">
    <property type="entry name" value="FRUCTOSE-1-PHOSPHATE PHOSPHATASE"/>
    <property type="match status" value="1"/>
</dbReference>
<dbReference type="Proteomes" id="UP000594637">
    <property type="component" value="Chromosome"/>
</dbReference>
<evidence type="ECO:0000313" key="1">
    <source>
        <dbReference type="EMBL" id="QPL05953.1"/>
    </source>
</evidence>
<dbReference type="InterPro" id="IPR023214">
    <property type="entry name" value="HAD_sf"/>
</dbReference>
<organism evidence="1 2">
    <name type="scientific">Actinomyces respiraculi</name>
    <dbReference type="NCBI Taxonomy" id="2744574"/>
    <lineage>
        <taxon>Bacteria</taxon>
        <taxon>Bacillati</taxon>
        <taxon>Actinomycetota</taxon>
        <taxon>Actinomycetes</taxon>
        <taxon>Actinomycetales</taxon>
        <taxon>Actinomycetaceae</taxon>
        <taxon>Actinomyces</taxon>
    </lineage>
</organism>
<dbReference type="InterPro" id="IPR051806">
    <property type="entry name" value="HAD-like_SPP"/>
</dbReference>
<dbReference type="CDD" id="cd07505">
    <property type="entry name" value="HAD_BPGM-like"/>
    <property type="match status" value="1"/>
</dbReference>